<proteinExistence type="predicted"/>
<dbReference type="Proteomes" id="UP000605970">
    <property type="component" value="Unassembled WGS sequence"/>
</dbReference>
<evidence type="ECO:0000313" key="2">
    <source>
        <dbReference type="Proteomes" id="UP000605970"/>
    </source>
</evidence>
<reference evidence="1" key="1">
    <citation type="journal article" date="2020" name="Ecol. Evol.">
        <title>Genome structure and content of the rice root-knot nematode (Meloidogyne graminicola).</title>
        <authorList>
            <person name="Phan N.T."/>
            <person name="Danchin E.G.J."/>
            <person name="Klopp C."/>
            <person name="Perfus-Barbeoch L."/>
            <person name="Kozlowski D.K."/>
            <person name="Koutsovoulos G.D."/>
            <person name="Lopez-Roques C."/>
            <person name="Bouchez O."/>
            <person name="Zahm M."/>
            <person name="Besnard G."/>
            <person name="Bellafiore S."/>
        </authorList>
    </citation>
    <scope>NUCLEOTIDE SEQUENCE</scope>
    <source>
        <strain evidence="1">VN-18</strain>
    </source>
</reference>
<dbReference type="EMBL" id="JABEBT010000012">
    <property type="protein sequence ID" value="KAF7638360.1"/>
    <property type="molecule type" value="Genomic_DNA"/>
</dbReference>
<dbReference type="OrthoDB" id="5915520at2759"/>
<organism evidence="1 2">
    <name type="scientific">Meloidogyne graminicola</name>
    <dbReference type="NCBI Taxonomy" id="189291"/>
    <lineage>
        <taxon>Eukaryota</taxon>
        <taxon>Metazoa</taxon>
        <taxon>Ecdysozoa</taxon>
        <taxon>Nematoda</taxon>
        <taxon>Chromadorea</taxon>
        <taxon>Rhabditida</taxon>
        <taxon>Tylenchina</taxon>
        <taxon>Tylenchomorpha</taxon>
        <taxon>Tylenchoidea</taxon>
        <taxon>Meloidogynidae</taxon>
        <taxon>Meloidogyninae</taxon>
        <taxon>Meloidogyne</taxon>
    </lineage>
</organism>
<name>A0A8S9ZYN3_9BILA</name>
<keyword evidence="2" id="KW-1185">Reference proteome</keyword>
<protein>
    <submittedName>
        <fullName evidence="1">CDT1 domain-containing protein</fullName>
    </submittedName>
</protein>
<accession>A0A8S9ZYN3</accession>
<gene>
    <name evidence="1" type="ORF">Mgra_00002042</name>
</gene>
<comment type="caution">
    <text evidence="1">The sequence shown here is derived from an EMBL/GenBank/DDBJ whole genome shotgun (WGS) entry which is preliminary data.</text>
</comment>
<evidence type="ECO:0000313" key="1">
    <source>
        <dbReference type="EMBL" id="KAF7638360.1"/>
    </source>
</evidence>
<dbReference type="AlphaFoldDB" id="A0A8S9ZYN3"/>
<sequence>MDANRLKWRKLIFRHALVGKVREAHENFLEENKFEFNDSQNLHPEFKKSINELVNDVLIDGAIPNRPKSCGTNLNTTDIRIFLKSVKKEVKMEREKTPERPNQEQRVEGPPTLLKKLTVSSEPQTPKHCNDTSSILPMTPLHERLKAKFDANERSRKGGLSTMQKRRALLNRLDNSILEVIRAHLNLEQRFSVGLSERGLLQKLGKEITSVSLLEHLQLVCDLIPEPKICWIETLHITENGQKKESNYFKISPEFGPEWVNEAFNAVRKELENLEMKMHTLRRSPSSCF</sequence>